<dbReference type="Proteomes" id="UP000011087">
    <property type="component" value="Unassembled WGS sequence"/>
</dbReference>
<dbReference type="Gene3D" id="1.10.8.50">
    <property type="match status" value="1"/>
</dbReference>
<dbReference type="STRING" id="905079.L1I6Z2"/>
<keyword evidence="2 4" id="KW-0689">Ribosomal protein</keyword>
<dbReference type="PROSITE" id="PS50159">
    <property type="entry name" value="RIBOSOMAL_S13_2"/>
    <property type="match status" value="1"/>
</dbReference>
<dbReference type="InterPro" id="IPR027437">
    <property type="entry name" value="Rbsml_uS13_C"/>
</dbReference>
<dbReference type="InterPro" id="IPR001892">
    <property type="entry name" value="Ribosomal_uS13"/>
</dbReference>
<dbReference type="SUPFAM" id="SSF46946">
    <property type="entry name" value="S13-like H2TH domain"/>
    <property type="match status" value="1"/>
</dbReference>
<organism evidence="4">
    <name type="scientific">Guillardia theta (strain CCMP2712)</name>
    <name type="common">Cryptophyte</name>
    <dbReference type="NCBI Taxonomy" id="905079"/>
    <lineage>
        <taxon>Eukaryota</taxon>
        <taxon>Cryptophyceae</taxon>
        <taxon>Pyrenomonadales</taxon>
        <taxon>Geminigeraceae</taxon>
        <taxon>Guillardia</taxon>
    </lineage>
</organism>
<dbReference type="GO" id="GO:0015935">
    <property type="term" value="C:small ribosomal subunit"/>
    <property type="evidence" value="ECO:0007669"/>
    <property type="project" value="TreeGrafter"/>
</dbReference>
<dbReference type="Pfam" id="PF00416">
    <property type="entry name" value="Ribosomal_S13"/>
    <property type="match status" value="1"/>
</dbReference>
<reference evidence="4 6" key="1">
    <citation type="journal article" date="2012" name="Nature">
        <title>Algal genomes reveal evolutionary mosaicism and the fate of nucleomorphs.</title>
        <authorList>
            <consortium name="DOE Joint Genome Institute"/>
            <person name="Curtis B.A."/>
            <person name="Tanifuji G."/>
            <person name="Burki F."/>
            <person name="Gruber A."/>
            <person name="Irimia M."/>
            <person name="Maruyama S."/>
            <person name="Arias M.C."/>
            <person name="Ball S.G."/>
            <person name="Gile G.H."/>
            <person name="Hirakawa Y."/>
            <person name="Hopkins J.F."/>
            <person name="Kuo A."/>
            <person name="Rensing S.A."/>
            <person name="Schmutz J."/>
            <person name="Symeonidi A."/>
            <person name="Elias M."/>
            <person name="Eveleigh R.J."/>
            <person name="Herman E.K."/>
            <person name="Klute M.J."/>
            <person name="Nakayama T."/>
            <person name="Obornik M."/>
            <person name="Reyes-Prieto A."/>
            <person name="Armbrust E.V."/>
            <person name="Aves S.J."/>
            <person name="Beiko R.G."/>
            <person name="Coutinho P."/>
            <person name="Dacks J.B."/>
            <person name="Durnford D.G."/>
            <person name="Fast N.M."/>
            <person name="Green B.R."/>
            <person name="Grisdale C.J."/>
            <person name="Hempel F."/>
            <person name="Henrissat B."/>
            <person name="Hoppner M.P."/>
            <person name="Ishida K."/>
            <person name="Kim E."/>
            <person name="Koreny L."/>
            <person name="Kroth P.G."/>
            <person name="Liu Y."/>
            <person name="Malik S.B."/>
            <person name="Maier U.G."/>
            <person name="McRose D."/>
            <person name="Mock T."/>
            <person name="Neilson J.A."/>
            <person name="Onodera N.T."/>
            <person name="Poole A.M."/>
            <person name="Pritham E.J."/>
            <person name="Richards T.A."/>
            <person name="Rocap G."/>
            <person name="Roy S.W."/>
            <person name="Sarai C."/>
            <person name="Schaack S."/>
            <person name="Shirato S."/>
            <person name="Slamovits C.H."/>
            <person name="Spencer D.F."/>
            <person name="Suzuki S."/>
            <person name="Worden A.Z."/>
            <person name="Zauner S."/>
            <person name="Barry K."/>
            <person name="Bell C."/>
            <person name="Bharti A.K."/>
            <person name="Crow J.A."/>
            <person name="Grimwood J."/>
            <person name="Kramer R."/>
            <person name="Lindquist E."/>
            <person name="Lucas S."/>
            <person name="Salamov A."/>
            <person name="McFadden G.I."/>
            <person name="Lane C.E."/>
            <person name="Keeling P.J."/>
            <person name="Gray M.W."/>
            <person name="Grigoriev I.V."/>
            <person name="Archibald J.M."/>
        </authorList>
    </citation>
    <scope>NUCLEOTIDE SEQUENCE</scope>
    <source>
        <strain evidence="4 6">CCMP2712</strain>
    </source>
</reference>
<dbReference type="AlphaFoldDB" id="L1I6Z2"/>
<dbReference type="RefSeq" id="XP_005818802.1">
    <property type="nucleotide sequence ID" value="XM_005818745.1"/>
</dbReference>
<name>L1I6Z2_GUITC</name>
<evidence type="ECO:0000256" key="2">
    <source>
        <dbReference type="ARBA" id="ARBA00022980"/>
    </source>
</evidence>
<protein>
    <submittedName>
        <fullName evidence="4">Small subunit ribosomal protein S18e_2, cytoplasmic type</fullName>
    </submittedName>
</protein>
<dbReference type="PROSITE" id="PS00646">
    <property type="entry name" value="RIBOSOMAL_S13_1"/>
    <property type="match status" value="1"/>
</dbReference>
<dbReference type="NCBIfam" id="NF003140">
    <property type="entry name" value="PRK04053.1"/>
    <property type="match status" value="1"/>
</dbReference>
<dbReference type="InterPro" id="IPR018269">
    <property type="entry name" value="Ribosomal_uS13_CS"/>
</dbReference>
<dbReference type="GeneID" id="17288542"/>
<dbReference type="GO" id="GO:0005829">
    <property type="term" value="C:cytosol"/>
    <property type="evidence" value="ECO:0007669"/>
    <property type="project" value="TreeGrafter"/>
</dbReference>
<dbReference type="Gene3D" id="4.10.910.10">
    <property type="entry name" value="30s ribosomal protein s13, domain 2"/>
    <property type="match status" value="1"/>
</dbReference>
<dbReference type="KEGG" id="gtt:GUITHDRAFT_82772"/>
<dbReference type="PANTHER" id="PTHR10871">
    <property type="entry name" value="30S RIBOSOMAL PROTEIN S13/40S RIBOSOMAL PROTEIN S18"/>
    <property type="match status" value="1"/>
</dbReference>
<dbReference type="FunFam" id="4.10.910.10:FF:000002">
    <property type="entry name" value="40S ribosomal protein S18"/>
    <property type="match status" value="1"/>
</dbReference>
<sequence length="223" mass="25206">MSAPLSRSLQSFAFKPIAQLTRLIALLLLLLPAILSHPLASTSPSRLSAGGLINRCLRVRGGGGEVEEEYPSFVKERHEFNHVIRIFNTNIDGTRNVLYALTMIKGIGRRFGDAVIKRAGIAHSRLAGELTAEEVEKIVQVVENPKLYDIPSWMLNRRKDYKTGLDLHNTVNKLDFQLREDLDRLRKMRVHRGLRHAWGWKVRGQHTKTTGRGGRCVGVLKKK</sequence>
<dbReference type="GO" id="GO:0003723">
    <property type="term" value="F:RNA binding"/>
    <property type="evidence" value="ECO:0007669"/>
    <property type="project" value="InterPro"/>
</dbReference>
<dbReference type="HAMAP" id="MF_01315">
    <property type="entry name" value="Ribosomal_uS13"/>
    <property type="match status" value="1"/>
</dbReference>
<dbReference type="EnsemblProtists" id="EKX31822">
    <property type="protein sequence ID" value="EKX31822"/>
    <property type="gene ID" value="GUITHDRAFT_82772"/>
</dbReference>
<evidence type="ECO:0000313" key="6">
    <source>
        <dbReference type="Proteomes" id="UP000011087"/>
    </source>
</evidence>
<dbReference type="EMBL" id="JH993233">
    <property type="protein sequence ID" value="EKX31822.1"/>
    <property type="molecule type" value="Genomic_DNA"/>
</dbReference>
<dbReference type="eggNOG" id="KOG3311">
    <property type="taxonomic scope" value="Eukaryota"/>
</dbReference>
<reference evidence="5" key="3">
    <citation type="submission" date="2016-03" db="UniProtKB">
        <authorList>
            <consortium name="EnsemblProtists"/>
        </authorList>
    </citation>
    <scope>IDENTIFICATION</scope>
</reference>
<gene>
    <name evidence="4" type="primary">RPS18e_2</name>
    <name evidence="4" type="ORF">GUITHDRAFT_82772</name>
</gene>
<comment type="similarity">
    <text evidence="1">Belongs to the universal ribosomal protein uS13 family.</text>
</comment>
<evidence type="ECO:0000256" key="1">
    <source>
        <dbReference type="ARBA" id="ARBA00008080"/>
    </source>
</evidence>
<evidence type="ECO:0000313" key="5">
    <source>
        <dbReference type="EnsemblProtists" id="EKX31822"/>
    </source>
</evidence>
<dbReference type="OMA" id="RKTRCER"/>
<dbReference type="OrthoDB" id="1702480at2759"/>
<dbReference type="FunFam" id="1.10.8.50:FF:000001">
    <property type="entry name" value="30S ribosomal protein S13"/>
    <property type="match status" value="1"/>
</dbReference>
<dbReference type="GO" id="GO:0006412">
    <property type="term" value="P:translation"/>
    <property type="evidence" value="ECO:0007669"/>
    <property type="project" value="InterPro"/>
</dbReference>
<dbReference type="PANTHER" id="PTHR10871:SF3">
    <property type="entry name" value="SMALL RIBOSOMAL SUBUNIT PROTEIN US13"/>
    <property type="match status" value="1"/>
</dbReference>
<reference evidence="6" key="2">
    <citation type="submission" date="2012-11" db="EMBL/GenBank/DDBJ databases">
        <authorList>
            <person name="Kuo A."/>
            <person name="Curtis B.A."/>
            <person name="Tanifuji G."/>
            <person name="Burki F."/>
            <person name="Gruber A."/>
            <person name="Irimia M."/>
            <person name="Maruyama S."/>
            <person name="Arias M.C."/>
            <person name="Ball S.G."/>
            <person name="Gile G.H."/>
            <person name="Hirakawa Y."/>
            <person name="Hopkins J.F."/>
            <person name="Rensing S.A."/>
            <person name="Schmutz J."/>
            <person name="Symeonidi A."/>
            <person name="Elias M."/>
            <person name="Eveleigh R.J."/>
            <person name="Herman E.K."/>
            <person name="Klute M.J."/>
            <person name="Nakayama T."/>
            <person name="Obornik M."/>
            <person name="Reyes-Prieto A."/>
            <person name="Armbrust E.V."/>
            <person name="Aves S.J."/>
            <person name="Beiko R.G."/>
            <person name="Coutinho P."/>
            <person name="Dacks J.B."/>
            <person name="Durnford D.G."/>
            <person name="Fast N.M."/>
            <person name="Green B.R."/>
            <person name="Grisdale C."/>
            <person name="Hempe F."/>
            <person name="Henrissat B."/>
            <person name="Hoppner M.P."/>
            <person name="Ishida K.-I."/>
            <person name="Kim E."/>
            <person name="Koreny L."/>
            <person name="Kroth P.G."/>
            <person name="Liu Y."/>
            <person name="Malik S.-B."/>
            <person name="Maier U.G."/>
            <person name="McRose D."/>
            <person name="Mock T."/>
            <person name="Neilson J.A."/>
            <person name="Onodera N.T."/>
            <person name="Poole A.M."/>
            <person name="Pritham E.J."/>
            <person name="Richards T.A."/>
            <person name="Rocap G."/>
            <person name="Roy S.W."/>
            <person name="Sarai C."/>
            <person name="Schaack S."/>
            <person name="Shirato S."/>
            <person name="Slamovits C.H."/>
            <person name="Spencer D.F."/>
            <person name="Suzuki S."/>
            <person name="Worden A.Z."/>
            <person name="Zauner S."/>
            <person name="Barry K."/>
            <person name="Bell C."/>
            <person name="Bharti A.K."/>
            <person name="Crow J.A."/>
            <person name="Grimwood J."/>
            <person name="Kramer R."/>
            <person name="Lindquist E."/>
            <person name="Lucas S."/>
            <person name="Salamov A."/>
            <person name="McFadden G.I."/>
            <person name="Lane C.E."/>
            <person name="Keeling P.J."/>
            <person name="Gray M.W."/>
            <person name="Grigoriev I.V."/>
            <person name="Archibald J.M."/>
        </authorList>
    </citation>
    <scope>NUCLEOTIDE SEQUENCE</scope>
    <source>
        <strain evidence="6">CCMP2712</strain>
    </source>
</reference>
<evidence type="ECO:0000256" key="3">
    <source>
        <dbReference type="ARBA" id="ARBA00023274"/>
    </source>
</evidence>
<dbReference type="PaxDb" id="55529-EKX31822"/>
<evidence type="ECO:0000313" key="4">
    <source>
        <dbReference type="EMBL" id="EKX31822.1"/>
    </source>
</evidence>
<proteinExistence type="inferred from homology"/>
<dbReference type="GO" id="GO:0003735">
    <property type="term" value="F:structural constituent of ribosome"/>
    <property type="evidence" value="ECO:0007669"/>
    <property type="project" value="InterPro"/>
</dbReference>
<accession>L1I6Z2</accession>
<dbReference type="InterPro" id="IPR010979">
    <property type="entry name" value="Ribosomal_uS13-like_H2TH"/>
</dbReference>
<dbReference type="HOGENOM" id="CLU_103849_0_1_1"/>
<keyword evidence="6" id="KW-1185">Reference proteome</keyword>
<keyword evidence="3" id="KW-0687">Ribonucleoprotein</keyword>